<proteinExistence type="predicted"/>
<sequence length="355" mass="40824">IIGIISVVGSISLIQSYKNNYPVDRVLDQLLVIVVMFIGYDLLFKKYGYKKLFSIYLKVSYFICLLGILQFLVFIFLKIDILKYPIGSSYKALPMLKYGIPRIRSVAYEPGWLAQTLVPAVIYSLEVLKISRKLQKKYLVIIFVFFMTMSTGALISIPLYFILVKFKNRKEIMSSIFTVIILGWLTKDAWINKVIDTLSSLKKLQTGVFHDINASSFAILSNLYVALNNKNLFFGVGLGNHPYSYFRNFIDKKIGVYHFYGLNAMDAYSLLTRIISELGIVWTLLFIISLIMNINLKNNIKSIINIGAFLGIFSFLIRGGLYTKFGTTFILLLFYYTRKQRQRSREVQNNTLDSI</sequence>
<feature type="non-terminal residue" evidence="2">
    <location>
        <position position="1"/>
    </location>
</feature>
<dbReference type="RefSeq" id="WP_023051801.1">
    <property type="nucleotide sequence ID" value="NZ_KI518085.1"/>
</dbReference>
<feature type="transmembrane region" description="Helical" evidence="1">
    <location>
        <begin position="274"/>
        <end position="294"/>
    </location>
</feature>
<gene>
    <name evidence="2" type="ORF">HMPREF0202_02269</name>
</gene>
<keyword evidence="1" id="KW-1133">Transmembrane helix</keyword>
<evidence type="ECO:0008006" key="4">
    <source>
        <dbReference type="Google" id="ProtNLM"/>
    </source>
</evidence>
<dbReference type="EMBL" id="AXZF01000106">
    <property type="protein sequence ID" value="ERT67814.1"/>
    <property type="molecule type" value="Genomic_DNA"/>
</dbReference>
<evidence type="ECO:0000313" key="2">
    <source>
        <dbReference type="EMBL" id="ERT67814.1"/>
    </source>
</evidence>
<evidence type="ECO:0000256" key="1">
    <source>
        <dbReference type="SAM" id="Phobius"/>
    </source>
</evidence>
<feature type="transmembrane region" description="Helical" evidence="1">
    <location>
        <begin position="138"/>
        <end position="163"/>
    </location>
</feature>
<dbReference type="Proteomes" id="UP000017081">
    <property type="component" value="Unassembled WGS sequence"/>
</dbReference>
<dbReference type="HOGENOM" id="CLU_779671_0_0_0"/>
<feature type="transmembrane region" description="Helical" evidence="1">
    <location>
        <begin position="26"/>
        <end position="43"/>
    </location>
</feature>
<keyword evidence="3" id="KW-1185">Reference proteome</keyword>
<accession>U7V9J5</accession>
<name>U7V9J5_9FUSO</name>
<comment type="caution">
    <text evidence="2">The sequence shown here is derived from an EMBL/GenBank/DDBJ whole genome shotgun (WGS) entry which is preliminary data.</text>
</comment>
<dbReference type="eggNOG" id="ENOG50331AE">
    <property type="taxonomic scope" value="Bacteria"/>
</dbReference>
<organism evidence="2 3">
    <name type="scientific">Cetobacterium somerae ATCC BAA-474</name>
    <dbReference type="NCBI Taxonomy" id="1319815"/>
    <lineage>
        <taxon>Bacteria</taxon>
        <taxon>Fusobacteriati</taxon>
        <taxon>Fusobacteriota</taxon>
        <taxon>Fusobacteriia</taxon>
        <taxon>Fusobacteriales</taxon>
        <taxon>Fusobacteriaceae</taxon>
        <taxon>Cetobacterium</taxon>
    </lineage>
</organism>
<reference evidence="2 3" key="1">
    <citation type="submission" date="2013-08" db="EMBL/GenBank/DDBJ databases">
        <authorList>
            <person name="Weinstock G."/>
            <person name="Sodergren E."/>
            <person name="Wylie T."/>
            <person name="Fulton L."/>
            <person name="Fulton R."/>
            <person name="Fronick C."/>
            <person name="O'Laughlin M."/>
            <person name="Godfrey J."/>
            <person name="Miner T."/>
            <person name="Herter B."/>
            <person name="Appelbaum E."/>
            <person name="Cordes M."/>
            <person name="Lek S."/>
            <person name="Wollam A."/>
            <person name="Pepin K.H."/>
            <person name="Palsikar V.B."/>
            <person name="Mitreva M."/>
            <person name="Wilson R.K."/>
        </authorList>
    </citation>
    <scope>NUCLEOTIDE SEQUENCE [LARGE SCALE GENOMIC DNA]</scope>
    <source>
        <strain evidence="2 3">ATCC BAA-474</strain>
    </source>
</reference>
<keyword evidence="1" id="KW-0472">Membrane</keyword>
<feature type="transmembrane region" description="Helical" evidence="1">
    <location>
        <begin position="55"/>
        <end position="77"/>
    </location>
</feature>
<feature type="transmembrane region" description="Helical" evidence="1">
    <location>
        <begin position="306"/>
        <end position="336"/>
    </location>
</feature>
<dbReference type="AlphaFoldDB" id="U7V9J5"/>
<protein>
    <recommendedName>
        <fullName evidence="4">O-antigen polymerase</fullName>
    </recommendedName>
</protein>
<evidence type="ECO:0000313" key="3">
    <source>
        <dbReference type="Proteomes" id="UP000017081"/>
    </source>
</evidence>
<keyword evidence="1" id="KW-0812">Transmembrane</keyword>